<dbReference type="InterPro" id="IPR006558">
    <property type="entry name" value="LamG-like"/>
</dbReference>
<comment type="caution">
    <text evidence="12">The sequence shown here is derived from an EMBL/GenBank/DDBJ whole genome shotgun (WGS) entry which is preliminary data.</text>
</comment>
<keyword evidence="5 9" id="KW-1133">Transmembrane helix</keyword>
<feature type="transmembrane region" description="Helical" evidence="9">
    <location>
        <begin position="550"/>
        <end position="574"/>
    </location>
</feature>
<evidence type="ECO:0000256" key="5">
    <source>
        <dbReference type="ARBA" id="ARBA00022989"/>
    </source>
</evidence>
<feature type="chain" id="PRO_5019398307" evidence="10">
    <location>
        <begin position="21"/>
        <end position="606"/>
    </location>
</feature>
<feature type="signal peptide" evidence="10">
    <location>
        <begin position="1"/>
        <end position="20"/>
    </location>
</feature>
<dbReference type="EMBL" id="QZMU01000001">
    <property type="protein sequence ID" value="RRQ22733.1"/>
    <property type="molecule type" value="Genomic_DNA"/>
</dbReference>
<dbReference type="SUPFAM" id="SSF49899">
    <property type="entry name" value="Concanavalin A-like lectins/glucanases"/>
    <property type="match status" value="1"/>
</dbReference>
<dbReference type="RefSeq" id="WP_125182073.1">
    <property type="nucleotide sequence ID" value="NZ_QZMU01000001.1"/>
</dbReference>
<organism evidence="12 13">
    <name type="scientific">Thiohalobacter thiocyanaticus</name>
    <dbReference type="NCBI Taxonomy" id="585455"/>
    <lineage>
        <taxon>Bacteria</taxon>
        <taxon>Pseudomonadati</taxon>
        <taxon>Pseudomonadota</taxon>
        <taxon>Gammaproteobacteria</taxon>
        <taxon>Thiohalobacterales</taxon>
        <taxon>Thiohalobacteraceae</taxon>
        <taxon>Thiohalobacter</taxon>
    </lineage>
</organism>
<keyword evidence="8" id="KW-0653">Protein transport</keyword>
<dbReference type="GO" id="GO:0005886">
    <property type="term" value="C:plasma membrane"/>
    <property type="evidence" value="ECO:0007669"/>
    <property type="project" value="UniProtKB-SubCell"/>
</dbReference>
<evidence type="ECO:0000256" key="3">
    <source>
        <dbReference type="ARBA" id="ARBA00022692"/>
    </source>
</evidence>
<dbReference type="InterPro" id="IPR050790">
    <property type="entry name" value="ExbB/TolQ_transport"/>
</dbReference>
<evidence type="ECO:0000256" key="1">
    <source>
        <dbReference type="ARBA" id="ARBA00004651"/>
    </source>
</evidence>
<dbReference type="PANTHER" id="PTHR30625">
    <property type="entry name" value="PROTEIN TOLQ"/>
    <property type="match status" value="1"/>
</dbReference>
<dbReference type="SMART" id="SM00560">
    <property type="entry name" value="LamGL"/>
    <property type="match status" value="1"/>
</dbReference>
<dbReference type="Proteomes" id="UP000287798">
    <property type="component" value="Unassembled WGS sequence"/>
</dbReference>
<evidence type="ECO:0000256" key="9">
    <source>
        <dbReference type="SAM" id="Phobius"/>
    </source>
</evidence>
<keyword evidence="8" id="KW-0813">Transport</keyword>
<keyword evidence="6 9" id="KW-0472">Membrane</keyword>
<evidence type="ECO:0000256" key="7">
    <source>
        <dbReference type="ARBA" id="ARBA00023157"/>
    </source>
</evidence>
<dbReference type="AlphaFoldDB" id="A0A426QLU7"/>
<protein>
    <submittedName>
        <fullName evidence="12">DUF2341 domain-containing protein</fullName>
    </submittedName>
</protein>
<keyword evidence="7" id="KW-1015">Disulfide bond</keyword>
<evidence type="ECO:0000259" key="11">
    <source>
        <dbReference type="SMART" id="SM00560"/>
    </source>
</evidence>
<dbReference type="InterPro" id="IPR002898">
    <property type="entry name" value="MotA_ExbB_proton_chnl"/>
</dbReference>
<feature type="domain" description="LamG-like jellyroll fold" evidence="11">
    <location>
        <begin position="202"/>
        <end position="329"/>
    </location>
</feature>
<dbReference type="Pfam" id="PF10102">
    <property type="entry name" value="DUF2341"/>
    <property type="match status" value="1"/>
</dbReference>
<name>A0A426QLU7_9GAMM</name>
<dbReference type="InterPro" id="IPR018765">
    <property type="entry name" value="DUF2341"/>
</dbReference>
<proteinExistence type="inferred from homology"/>
<evidence type="ECO:0000256" key="10">
    <source>
        <dbReference type="SAM" id="SignalP"/>
    </source>
</evidence>
<keyword evidence="3 9" id="KW-0812">Transmembrane</keyword>
<dbReference type="InterPro" id="IPR013320">
    <property type="entry name" value="ConA-like_dom_sf"/>
</dbReference>
<feature type="transmembrane region" description="Helical" evidence="9">
    <location>
        <begin position="375"/>
        <end position="398"/>
    </location>
</feature>
<comment type="similarity">
    <text evidence="8">Belongs to the exbB/tolQ family.</text>
</comment>
<dbReference type="GO" id="GO:0017038">
    <property type="term" value="P:protein import"/>
    <property type="evidence" value="ECO:0007669"/>
    <property type="project" value="TreeGrafter"/>
</dbReference>
<keyword evidence="13" id="KW-1185">Reference proteome</keyword>
<keyword evidence="2" id="KW-1003">Cell membrane</keyword>
<evidence type="ECO:0000256" key="6">
    <source>
        <dbReference type="ARBA" id="ARBA00023136"/>
    </source>
</evidence>
<evidence type="ECO:0000256" key="2">
    <source>
        <dbReference type="ARBA" id="ARBA00022475"/>
    </source>
</evidence>
<accession>A0A426QLU7</accession>
<dbReference type="Pfam" id="PF13385">
    <property type="entry name" value="Laminin_G_3"/>
    <property type="match status" value="1"/>
</dbReference>
<evidence type="ECO:0000313" key="12">
    <source>
        <dbReference type="EMBL" id="RRQ22733.1"/>
    </source>
</evidence>
<sequence>MRRSLLFFLFCLMLPLSAQAWWSDDWQYRKQITLDTTAAGADIAEPLTDVPVLVRLHTGNFGYFLDIMPAGEDIRFIAGDDKTPLEYHIEKFDPINEMALIWVRIPELPASAATRSIWMYYGNPDAVDAQDAAGSFGAREALVYHFMKGETPPRDATAYANHVSGFNATLDPAALIGDGAAFDGSGGLVVPAAPSLAFAPEEGWTWSAWVKVEAGQSGAVLLERGDAAGRFSLRLEDLSVTARVEADGAVLAETPGNAALTPGNWHHLALRLEQERLALFLDGLETAFVETALPPLQGDLRVGMNAAGEAGFIGALDEMRVSNTARSAAWIQAAVNGQGPASNLLVYGEDGQQEGGGESHSYFAVTLANVTVDGWVVIVMLAIMAAISWVVMVSKGLVIGRVRKDKPRFQQAFARISGSKVDALDDDSVDTEDDSNESALLTALSGKHEHFESSPIYRIYHAAVHEMHHRSARAVGAQAVPLELSPQAVNAIRATMDSAMVRENQKLNSQMVLLTIAISGGPFLGLLGTVVGVMITFASIAASGDVDVNAIAPGIAAALVATVAGLAVAIPALFGYNYLSSRIKEISADMRVFADEFVAKIAEQHS</sequence>
<gene>
    <name evidence="12" type="ORF">D6C00_12885</name>
</gene>
<evidence type="ECO:0000256" key="4">
    <source>
        <dbReference type="ARBA" id="ARBA00022729"/>
    </source>
</evidence>
<comment type="subcellular location">
    <subcellularLocation>
        <location evidence="1">Cell membrane</location>
        <topology evidence="1">Multi-pass membrane protein</topology>
    </subcellularLocation>
    <subcellularLocation>
        <location evidence="8">Membrane</location>
        <topology evidence="8">Multi-pass membrane protein</topology>
    </subcellularLocation>
</comment>
<feature type="transmembrane region" description="Helical" evidence="9">
    <location>
        <begin position="512"/>
        <end position="538"/>
    </location>
</feature>
<dbReference type="Gene3D" id="2.60.120.200">
    <property type="match status" value="1"/>
</dbReference>
<keyword evidence="4 10" id="KW-0732">Signal</keyword>
<evidence type="ECO:0000256" key="8">
    <source>
        <dbReference type="RuleBase" id="RU004057"/>
    </source>
</evidence>
<dbReference type="PANTHER" id="PTHR30625:SF3">
    <property type="entry name" value="TOL-PAL SYSTEM PROTEIN TOLQ"/>
    <property type="match status" value="1"/>
</dbReference>
<evidence type="ECO:0000313" key="13">
    <source>
        <dbReference type="Proteomes" id="UP000287798"/>
    </source>
</evidence>
<dbReference type="OrthoDB" id="175881at2"/>
<reference evidence="12 13" key="1">
    <citation type="journal article" date="2010" name="Int. J. Syst. Evol. Microbiol.">
        <title>Thiohalobacter thiocyanaticus gen. nov., sp. nov., a moderately halophilic, sulfur-oxidizing gammaproteobacterium from hypersaline lakes, that utilizes thiocyanate.</title>
        <authorList>
            <person name="Sorokin D.Y."/>
            <person name="Kovaleva O.L."/>
            <person name="Tourova T.P."/>
            <person name="Muyzer G."/>
        </authorList>
    </citation>
    <scope>NUCLEOTIDE SEQUENCE [LARGE SCALE GENOMIC DNA]</scope>
    <source>
        <strain evidence="12 13">Hrh1</strain>
    </source>
</reference>
<dbReference type="Pfam" id="PF01618">
    <property type="entry name" value="MotA_ExbB"/>
    <property type="match status" value="1"/>
</dbReference>